<dbReference type="EMBL" id="CP021995">
    <property type="protein sequence ID" value="ASD26282.1"/>
    <property type="molecule type" value="Genomic_DNA"/>
</dbReference>
<dbReference type="SMART" id="SM00530">
    <property type="entry name" value="HTH_XRE"/>
    <property type="match status" value="1"/>
</dbReference>
<dbReference type="AlphaFoldDB" id="A0A1Z3LVN8"/>
<proteinExistence type="inferred from homology"/>
<gene>
    <name evidence="4" type="ORF">CD943_04865</name>
</gene>
<organism evidence="4 5">
    <name type="scientific">Brevundimonas diminuta</name>
    <name type="common">Pseudomonas diminuta</name>
    <dbReference type="NCBI Taxonomy" id="293"/>
    <lineage>
        <taxon>Bacteria</taxon>
        <taxon>Pseudomonadati</taxon>
        <taxon>Pseudomonadota</taxon>
        <taxon>Alphaproteobacteria</taxon>
        <taxon>Caulobacterales</taxon>
        <taxon>Caulobacteraceae</taxon>
        <taxon>Brevundimonas</taxon>
    </lineage>
</organism>
<reference evidence="4 5" key="2">
    <citation type="submission" date="2017-06" db="EMBL/GenBank/DDBJ databases">
        <authorList>
            <person name="Kim H.J."/>
            <person name="Triplett B.A."/>
        </authorList>
    </citation>
    <scope>NUCLEOTIDE SEQUENCE [LARGE SCALE GENOMIC DNA]</scope>
    <source>
        <strain evidence="4 5">BZC3</strain>
    </source>
</reference>
<dbReference type="SUPFAM" id="SSF47413">
    <property type="entry name" value="lambda repressor-like DNA-binding domains"/>
    <property type="match status" value="1"/>
</dbReference>
<dbReference type="Pfam" id="PF01381">
    <property type="entry name" value="HTH_3"/>
    <property type="match status" value="1"/>
</dbReference>
<feature type="domain" description="HTH cro/C1-type" evidence="3">
    <location>
        <begin position="81"/>
        <end position="136"/>
    </location>
</feature>
<dbReference type="RefSeq" id="WP_088410309.1">
    <property type="nucleotide sequence ID" value="NZ_CP021995.1"/>
</dbReference>
<evidence type="ECO:0000256" key="2">
    <source>
        <dbReference type="SAM" id="Coils"/>
    </source>
</evidence>
<dbReference type="Pfam" id="PF06114">
    <property type="entry name" value="Peptidase_M78"/>
    <property type="match status" value="1"/>
</dbReference>
<dbReference type="CDD" id="cd00093">
    <property type="entry name" value="HTH_XRE"/>
    <property type="match status" value="1"/>
</dbReference>
<sequence length="424" mass="46885">MITNDKQYRSARAAVERLKADLAQLGAATTEVHPLLRKAQSDGLESQIDELEAEVADYDALQSGTVTDFEAEGLHDLPDILIRARIARRMSQKDLGAFLGIAEQQVQRYEAERYRSASLERLSEVTAALDITVRESAQLRKTAPVAETALTTYPITEMFKRGYFDDFGGNAAGARKAAETLVPAFFRQAAYAWQPMALHRRSFRSGSNPQMGALAAWEARVCILADRQRPPSVFEPATVTPTWLDGLVRLSPYEDGVGRARRYLFDAGIALVLEPHLPGTLLDGAALRSPSNIAIAALTLRYDRLDNFWFTLLHEVGHLALHIREGGYQAIFDDTDAPDASPVEDEADRFAQEALIPEAQWRLCVSRFTRTEKAVETDAARLGVHPAIIAGRIRREAGDYTLLRGLIGAGEVRRQAAQEGLAWD</sequence>
<dbReference type="InterPro" id="IPR010982">
    <property type="entry name" value="Lambda_DNA-bd_dom_sf"/>
</dbReference>
<reference evidence="4 5" key="1">
    <citation type="submission" date="2017-06" db="EMBL/GenBank/DDBJ databases">
        <title>Biodegradation of gentamicin by bacterial consortia AMQD4 in synthetic medium and raw gentamicin sewage.</title>
        <authorList>
            <person name="Chang H."/>
            <person name="Feng Y."/>
            <person name="Li Z."/>
            <person name="Xue J."/>
            <person name="Cheng D."/>
        </authorList>
    </citation>
    <scope>NUCLEOTIDE SEQUENCE [LARGE SCALE GENOMIC DNA]</scope>
    <source>
        <strain evidence="4 5">BZC3</strain>
    </source>
</reference>
<dbReference type="GO" id="GO:0003677">
    <property type="term" value="F:DNA binding"/>
    <property type="evidence" value="ECO:0007669"/>
    <property type="project" value="UniProtKB-KW"/>
</dbReference>
<feature type="coiled-coil region" evidence="2">
    <location>
        <begin position="8"/>
        <end position="61"/>
    </location>
</feature>
<evidence type="ECO:0000259" key="3">
    <source>
        <dbReference type="PROSITE" id="PS50943"/>
    </source>
</evidence>
<evidence type="ECO:0000313" key="5">
    <source>
        <dbReference type="Proteomes" id="UP000197024"/>
    </source>
</evidence>
<dbReference type="Gene3D" id="1.10.260.40">
    <property type="entry name" value="lambda repressor-like DNA-binding domains"/>
    <property type="match status" value="1"/>
</dbReference>
<comment type="similarity">
    <text evidence="1">Belongs to the short-chain fatty acyl-CoA assimilation regulator (ScfR) family.</text>
</comment>
<keyword evidence="4" id="KW-0238">DNA-binding</keyword>
<dbReference type="Proteomes" id="UP000197024">
    <property type="component" value="Chromosome"/>
</dbReference>
<protein>
    <submittedName>
        <fullName evidence="4">DNA-binding protein</fullName>
    </submittedName>
</protein>
<keyword evidence="2" id="KW-0175">Coiled coil</keyword>
<dbReference type="InterPro" id="IPR010359">
    <property type="entry name" value="IrrE_HExxH"/>
</dbReference>
<name>A0A1Z3LVN8_BREDI</name>
<evidence type="ECO:0000256" key="1">
    <source>
        <dbReference type="ARBA" id="ARBA00007227"/>
    </source>
</evidence>
<evidence type="ECO:0000313" key="4">
    <source>
        <dbReference type="EMBL" id="ASD26282.1"/>
    </source>
</evidence>
<dbReference type="InterPro" id="IPR001387">
    <property type="entry name" value="Cro/C1-type_HTH"/>
</dbReference>
<accession>A0A1Z3LVN8</accession>
<dbReference type="PROSITE" id="PS50943">
    <property type="entry name" value="HTH_CROC1"/>
    <property type="match status" value="1"/>
</dbReference>